<evidence type="ECO:0000256" key="1">
    <source>
        <dbReference type="SAM" id="MobiDB-lite"/>
    </source>
</evidence>
<organism evidence="2 3">
    <name type="scientific">Prorocentrum cordatum</name>
    <dbReference type="NCBI Taxonomy" id="2364126"/>
    <lineage>
        <taxon>Eukaryota</taxon>
        <taxon>Sar</taxon>
        <taxon>Alveolata</taxon>
        <taxon>Dinophyceae</taxon>
        <taxon>Prorocentrales</taxon>
        <taxon>Prorocentraceae</taxon>
        <taxon>Prorocentrum</taxon>
    </lineage>
</organism>
<feature type="region of interest" description="Disordered" evidence="1">
    <location>
        <begin position="138"/>
        <end position="186"/>
    </location>
</feature>
<evidence type="ECO:0000313" key="2">
    <source>
        <dbReference type="EMBL" id="CAK0872280.1"/>
    </source>
</evidence>
<dbReference type="Proteomes" id="UP001189429">
    <property type="component" value="Unassembled WGS sequence"/>
</dbReference>
<accession>A0ABN9VJN8</accession>
<proteinExistence type="predicted"/>
<evidence type="ECO:0000313" key="3">
    <source>
        <dbReference type="Proteomes" id="UP001189429"/>
    </source>
</evidence>
<sequence length="186" mass="19581">MRQRGSRSSGSTKSTLSRVKHMISHSWDMHLCRAITWPQQQLTCASRERGCASSLSSSCALKAPAAMRELGGAPPAEHGGAGSDVQLRCLRATLRDAGARRAALAAAVAGIGSTAVGSAAGAGSGGEAPRLDARLGLDEAAGPSGKRSSRWRWSDGWSTRPQKRAAGWRWRPRCPAGGAPWLRRGR</sequence>
<gene>
    <name evidence="2" type="ORF">PCOR1329_LOCUS57795</name>
</gene>
<reference evidence="2" key="1">
    <citation type="submission" date="2023-10" db="EMBL/GenBank/DDBJ databases">
        <authorList>
            <person name="Chen Y."/>
            <person name="Shah S."/>
            <person name="Dougan E. K."/>
            <person name="Thang M."/>
            <person name="Chan C."/>
        </authorList>
    </citation>
    <scope>NUCLEOTIDE SEQUENCE [LARGE SCALE GENOMIC DNA]</scope>
</reference>
<protein>
    <submittedName>
        <fullName evidence="2">Uncharacterized protein</fullName>
    </submittedName>
</protein>
<name>A0ABN9VJN8_9DINO</name>
<keyword evidence="3" id="KW-1185">Reference proteome</keyword>
<dbReference type="EMBL" id="CAUYUJ010017155">
    <property type="protein sequence ID" value="CAK0872280.1"/>
    <property type="molecule type" value="Genomic_DNA"/>
</dbReference>
<comment type="caution">
    <text evidence="2">The sequence shown here is derived from an EMBL/GenBank/DDBJ whole genome shotgun (WGS) entry which is preliminary data.</text>
</comment>